<organism evidence="1 2">
    <name type="scientific">Sphaerochaeta globosa (strain ATCC BAA-1886 / DSM 22777 / Buddy)</name>
    <name type="common">Spirochaeta sp. (strain Buddy)</name>
    <dbReference type="NCBI Taxonomy" id="158189"/>
    <lineage>
        <taxon>Bacteria</taxon>
        <taxon>Pseudomonadati</taxon>
        <taxon>Spirochaetota</taxon>
        <taxon>Spirochaetia</taxon>
        <taxon>Spirochaetales</taxon>
        <taxon>Sphaerochaetaceae</taxon>
        <taxon>Sphaerochaeta</taxon>
    </lineage>
</organism>
<reference evidence="2" key="1">
    <citation type="submission" date="2011-02" db="EMBL/GenBank/DDBJ databases">
        <title>Complete sequence of Spirochaeta sp. Buddy.</title>
        <authorList>
            <person name="Lucas S."/>
            <person name="Copeland A."/>
            <person name="Lapidus A."/>
            <person name="Cheng J.-F."/>
            <person name="Goodwin L."/>
            <person name="Pitluck S."/>
            <person name="Zeytun A."/>
            <person name="Detter J.C."/>
            <person name="Han C."/>
            <person name="Tapia R."/>
            <person name="Land M."/>
            <person name="Hauser L."/>
            <person name="Kyrpides N."/>
            <person name="Ivanova N."/>
            <person name="Mikhailova N."/>
            <person name="Pagani I."/>
            <person name="Ritalahti K.M."/>
            <person name="Loeffler F.E."/>
            <person name="Woyke T."/>
        </authorList>
    </citation>
    <scope>NUCLEOTIDE SEQUENCE [LARGE SCALE GENOMIC DNA]</scope>
    <source>
        <strain evidence="2">ATCC BAA-1886 / DSM 22777 / Buddy</strain>
    </source>
</reference>
<dbReference type="HOGENOM" id="CLU_868509_0_0_12"/>
<accession>F0RSK8</accession>
<dbReference type="STRING" id="158189.SpiBuddy_2302"/>
<evidence type="ECO:0000313" key="2">
    <source>
        <dbReference type="Proteomes" id="UP000008466"/>
    </source>
</evidence>
<protein>
    <submittedName>
        <fullName evidence="1">Uncharacterized protein</fullName>
    </submittedName>
</protein>
<evidence type="ECO:0000313" key="1">
    <source>
        <dbReference type="EMBL" id="ADY14121.1"/>
    </source>
</evidence>
<dbReference type="AlphaFoldDB" id="F0RSK8"/>
<sequence>MKKLWALFICLLLFVLPAATLELETESGVSDRVRLSVKRALERSMLPRLKADETLIAQLTELSVLRLQVGERTLTLDIATNDEDLEEYLVSNLHYDGLSLLQDLPLLGLEVALDRGFAVALDSEKHIREGLSYWVLDGQGDKRGVVVATHVRKNESKLAFLQQTAGKELSLGMGLVPMGSFPLSLHFSLHQGGTVGFAFDSSYPLPSYPFRVLFGLTSPDLKQGFLVVGLGSELPLSLLFSSKTQFVRAISLEGRALVGIGTAFTGGSLLYYSEGSLALVYRMGALAFSLGGGNRVSATSAALTHQGLFLSLGTSYTYTP</sequence>
<gene>
    <name evidence="1" type="ordered locus">SpiBuddy_2302</name>
</gene>
<dbReference type="RefSeq" id="WP_013607970.1">
    <property type="nucleotide sequence ID" value="NC_015152.1"/>
</dbReference>
<dbReference type="KEGG" id="sbu:SpiBuddy_2302"/>
<keyword evidence="2" id="KW-1185">Reference proteome</keyword>
<proteinExistence type="predicted"/>
<name>F0RSK8_SPHGB</name>
<dbReference type="EMBL" id="CP002541">
    <property type="protein sequence ID" value="ADY14121.1"/>
    <property type="molecule type" value="Genomic_DNA"/>
</dbReference>
<dbReference type="Proteomes" id="UP000008466">
    <property type="component" value="Chromosome"/>
</dbReference>